<accession>A0A1H4IZI8</accession>
<gene>
    <name evidence="1" type="ORF">SAMN04489727_1259</name>
</gene>
<dbReference type="Proteomes" id="UP000199622">
    <property type="component" value="Unassembled WGS sequence"/>
</dbReference>
<reference evidence="2" key="1">
    <citation type="submission" date="2016-10" db="EMBL/GenBank/DDBJ databases">
        <authorList>
            <person name="Varghese N."/>
            <person name="Submissions S."/>
        </authorList>
    </citation>
    <scope>NUCLEOTIDE SEQUENCE [LARGE SCALE GENOMIC DNA]</scope>
    <source>
        <strain evidence="2">DSM 44544</strain>
    </source>
</reference>
<dbReference type="AlphaFoldDB" id="A0A1H4IZI8"/>
<sequence length="77" mass="8244">MGRIERRVLVAALLGALATFGAVGFARSEPAGVPAQGVPVTADYHYRVTSWVGSPTEVVVQQGNPDFFFSSWPARHS</sequence>
<organism evidence="1 2">
    <name type="scientific">Amycolatopsis tolypomycina</name>
    <dbReference type="NCBI Taxonomy" id="208445"/>
    <lineage>
        <taxon>Bacteria</taxon>
        <taxon>Bacillati</taxon>
        <taxon>Actinomycetota</taxon>
        <taxon>Actinomycetes</taxon>
        <taxon>Pseudonocardiales</taxon>
        <taxon>Pseudonocardiaceae</taxon>
        <taxon>Amycolatopsis</taxon>
    </lineage>
</organism>
<name>A0A1H4IZI8_9PSEU</name>
<evidence type="ECO:0000313" key="2">
    <source>
        <dbReference type="Proteomes" id="UP000199622"/>
    </source>
</evidence>
<evidence type="ECO:0000313" key="1">
    <source>
        <dbReference type="EMBL" id="SEB38788.1"/>
    </source>
</evidence>
<dbReference type="STRING" id="208445.SAMN04489727_1259"/>
<dbReference type="RefSeq" id="WP_143060541.1">
    <property type="nucleotide sequence ID" value="NZ_FNSO01000003.1"/>
</dbReference>
<protein>
    <submittedName>
        <fullName evidence="1">Uncharacterized protein</fullName>
    </submittedName>
</protein>
<dbReference type="EMBL" id="FNSO01000003">
    <property type="protein sequence ID" value="SEB38788.1"/>
    <property type="molecule type" value="Genomic_DNA"/>
</dbReference>
<keyword evidence="2" id="KW-1185">Reference proteome</keyword>
<dbReference type="OrthoDB" id="3630351at2"/>
<proteinExistence type="predicted"/>